<proteinExistence type="predicted"/>
<accession>A0ACD3BGI7</accession>
<evidence type="ECO:0000313" key="1">
    <source>
        <dbReference type="EMBL" id="TFK76784.1"/>
    </source>
</evidence>
<dbReference type="EMBL" id="ML208259">
    <property type="protein sequence ID" value="TFK76784.1"/>
    <property type="molecule type" value="Genomic_DNA"/>
</dbReference>
<protein>
    <submittedName>
        <fullName evidence="1">Mitochondrial carrier</fullName>
    </submittedName>
</protein>
<keyword evidence="2" id="KW-1185">Reference proteome</keyword>
<reference evidence="1 2" key="1">
    <citation type="journal article" date="2019" name="Nat. Ecol. Evol.">
        <title>Megaphylogeny resolves global patterns of mushroom evolution.</title>
        <authorList>
            <person name="Varga T."/>
            <person name="Krizsan K."/>
            <person name="Foldi C."/>
            <person name="Dima B."/>
            <person name="Sanchez-Garcia M."/>
            <person name="Sanchez-Ramirez S."/>
            <person name="Szollosi G.J."/>
            <person name="Szarkandi J.G."/>
            <person name="Papp V."/>
            <person name="Albert L."/>
            <person name="Andreopoulos W."/>
            <person name="Angelini C."/>
            <person name="Antonin V."/>
            <person name="Barry K.W."/>
            <person name="Bougher N.L."/>
            <person name="Buchanan P."/>
            <person name="Buyck B."/>
            <person name="Bense V."/>
            <person name="Catcheside P."/>
            <person name="Chovatia M."/>
            <person name="Cooper J."/>
            <person name="Damon W."/>
            <person name="Desjardin D."/>
            <person name="Finy P."/>
            <person name="Geml J."/>
            <person name="Haridas S."/>
            <person name="Hughes K."/>
            <person name="Justo A."/>
            <person name="Karasinski D."/>
            <person name="Kautmanova I."/>
            <person name="Kiss B."/>
            <person name="Kocsube S."/>
            <person name="Kotiranta H."/>
            <person name="LaButti K.M."/>
            <person name="Lechner B.E."/>
            <person name="Liimatainen K."/>
            <person name="Lipzen A."/>
            <person name="Lukacs Z."/>
            <person name="Mihaltcheva S."/>
            <person name="Morgado L.N."/>
            <person name="Niskanen T."/>
            <person name="Noordeloos M.E."/>
            <person name="Ohm R.A."/>
            <person name="Ortiz-Santana B."/>
            <person name="Ovrebo C."/>
            <person name="Racz N."/>
            <person name="Riley R."/>
            <person name="Savchenko A."/>
            <person name="Shiryaev A."/>
            <person name="Soop K."/>
            <person name="Spirin V."/>
            <person name="Szebenyi C."/>
            <person name="Tomsovsky M."/>
            <person name="Tulloss R.E."/>
            <person name="Uehling J."/>
            <person name="Grigoriev I.V."/>
            <person name="Vagvolgyi C."/>
            <person name="Papp T."/>
            <person name="Martin F.M."/>
            <person name="Miettinen O."/>
            <person name="Hibbett D.S."/>
            <person name="Nagy L.G."/>
        </authorList>
    </citation>
    <scope>NUCLEOTIDE SEQUENCE [LARGE SCALE GENOMIC DNA]</scope>
    <source>
        <strain evidence="1 2">NL-1719</strain>
    </source>
</reference>
<gene>
    <name evidence="1" type="ORF">BDN72DRAFT_9547</name>
</gene>
<name>A0ACD3BGI7_9AGAR</name>
<organism evidence="1 2">
    <name type="scientific">Pluteus cervinus</name>
    <dbReference type="NCBI Taxonomy" id="181527"/>
    <lineage>
        <taxon>Eukaryota</taxon>
        <taxon>Fungi</taxon>
        <taxon>Dikarya</taxon>
        <taxon>Basidiomycota</taxon>
        <taxon>Agaricomycotina</taxon>
        <taxon>Agaricomycetes</taxon>
        <taxon>Agaricomycetidae</taxon>
        <taxon>Agaricales</taxon>
        <taxon>Pluteineae</taxon>
        <taxon>Pluteaceae</taxon>
        <taxon>Pluteus</taxon>
    </lineage>
</organism>
<evidence type="ECO:0000313" key="2">
    <source>
        <dbReference type="Proteomes" id="UP000308600"/>
    </source>
</evidence>
<dbReference type="Proteomes" id="UP000308600">
    <property type="component" value="Unassembled WGS sequence"/>
</dbReference>
<sequence>MTTPPPPSLRNLYTEPSSVWTFSPPPGSGTSHHVTSGTGTGGSTSSSVTAGAGSSNATTTPSFQWSNRPAHNSIFDLSPSLDLTSNDSSSSSVFGSLVKGGGINGSLLVKTLVASAVLQYTSSAVAMPWEVGKMLLQVQWVPRNAAEEEGEEGEHGELVGEGAAAEEEQEDGASDTSHDSESYFVDPGVPPAKRYAPRLTDEQGYVIRRSVLEEGTRPEYIIPVGTADGVWAMMKCVGTFPGEGWLSLWKGLLTSCVTEIISTTMQPFVHNFLQSLLFPNLSPFHQPPIILPVISHLFTGFVLSPLDLIRTRLVVQSQSIRHRTYSGPIDALSQILRDEGGLNGVYFHPHLFIPTVIDSTLRPLVSLALPGILASQLGSNITEETHPIAWGFAELAGSCLGLLVTLPLETARRRLQIQTRGSAKPLRTCVEVRPVPYSGVVDTIYHILTEERSDLPVRRRRRRTNHAGERREGKDGEEKEKQEEDGAPDTWLRYTGIGQLYRGLTMRLTASAVVFLLGLVSGGEEADGGWAEI</sequence>